<keyword evidence="3" id="KW-1185">Reference proteome</keyword>
<proteinExistence type="predicted"/>
<evidence type="ECO:0000313" key="2">
    <source>
        <dbReference type="EMBL" id="PTQ33441.1"/>
    </source>
</evidence>
<dbReference type="AlphaFoldDB" id="A0A2R6WHY1"/>
<evidence type="ECO:0000256" key="1">
    <source>
        <dbReference type="SAM" id="MobiDB-lite"/>
    </source>
</evidence>
<dbReference type="Proteomes" id="UP000244005">
    <property type="component" value="Unassembled WGS sequence"/>
</dbReference>
<sequence>MGRFTALSTFFPGAFRSPPQPCAGCRRVQGRNSTGCPGCDARLAEEKRNNPKPPAGFHPDNLPFGQAGWRVARGRRNTVLPVQLHDYACFMEQGIRIGHNFHRRKELLPSRRYTTLLDHQTKTHIIRGDGTSAHLLSGTWERPPPGGIRAKRGAKQRR</sequence>
<dbReference type="EMBL" id="KZ772761">
    <property type="protein sequence ID" value="PTQ33441.1"/>
    <property type="molecule type" value="Genomic_DNA"/>
</dbReference>
<evidence type="ECO:0000313" key="3">
    <source>
        <dbReference type="Proteomes" id="UP000244005"/>
    </source>
</evidence>
<organism evidence="2 3">
    <name type="scientific">Marchantia polymorpha</name>
    <name type="common">Common liverwort</name>
    <name type="synonym">Marchantia aquatica</name>
    <dbReference type="NCBI Taxonomy" id="3197"/>
    <lineage>
        <taxon>Eukaryota</taxon>
        <taxon>Viridiplantae</taxon>
        <taxon>Streptophyta</taxon>
        <taxon>Embryophyta</taxon>
        <taxon>Marchantiophyta</taxon>
        <taxon>Marchantiopsida</taxon>
        <taxon>Marchantiidae</taxon>
        <taxon>Marchantiales</taxon>
        <taxon>Marchantiaceae</taxon>
        <taxon>Marchantia</taxon>
    </lineage>
</organism>
<reference evidence="3" key="1">
    <citation type="journal article" date="2017" name="Cell">
        <title>Insights into land plant evolution garnered from the Marchantia polymorpha genome.</title>
        <authorList>
            <person name="Bowman J.L."/>
            <person name="Kohchi T."/>
            <person name="Yamato K.T."/>
            <person name="Jenkins J."/>
            <person name="Shu S."/>
            <person name="Ishizaki K."/>
            <person name="Yamaoka S."/>
            <person name="Nishihama R."/>
            <person name="Nakamura Y."/>
            <person name="Berger F."/>
            <person name="Adam C."/>
            <person name="Aki S.S."/>
            <person name="Althoff F."/>
            <person name="Araki T."/>
            <person name="Arteaga-Vazquez M.A."/>
            <person name="Balasubrmanian S."/>
            <person name="Barry K."/>
            <person name="Bauer D."/>
            <person name="Boehm C.R."/>
            <person name="Briginshaw L."/>
            <person name="Caballero-Perez J."/>
            <person name="Catarino B."/>
            <person name="Chen F."/>
            <person name="Chiyoda S."/>
            <person name="Chovatia M."/>
            <person name="Davies K.M."/>
            <person name="Delmans M."/>
            <person name="Demura T."/>
            <person name="Dierschke T."/>
            <person name="Dolan L."/>
            <person name="Dorantes-Acosta A.E."/>
            <person name="Eklund D.M."/>
            <person name="Florent S.N."/>
            <person name="Flores-Sandoval E."/>
            <person name="Fujiyama A."/>
            <person name="Fukuzawa H."/>
            <person name="Galik B."/>
            <person name="Grimanelli D."/>
            <person name="Grimwood J."/>
            <person name="Grossniklaus U."/>
            <person name="Hamada T."/>
            <person name="Haseloff J."/>
            <person name="Hetherington A.J."/>
            <person name="Higo A."/>
            <person name="Hirakawa Y."/>
            <person name="Hundley H.N."/>
            <person name="Ikeda Y."/>
            <person name="Inoue K."/>
            <person name="Inoue S.I."/>
            <person name="Ishida S."/>
            <person name="Jia Q."/>
            <person name="Kakita M."/>
            <person name="Kanazawa T."/>
            <person name="Kawai Y."/>
            <person name="Kawashima T."/>
            <person name="Kennedy M."/>
            <person name="Kinose K."/>
            <person name="Kinoshita T."/>
            <person name="Kohara Y."/>
            <person name="Koide E."/>
            <person name="Komatsu K."/>
            <person name="Kopischke S."/>
            <person name="Kubo M."/>
            <person name="Kyozuka J."/>
            <person name="Lagercrantz U."/>
            <person name="Lin S.S."/>
            <person name="Lindquist E."/>
            <person name="Lipzen A.M."/>
            <person name="Lu C.W."/>
            <person name="De Luna E."/>
            <person name="Martienssen R.A."/>
            <person name="Minamino N."/>
            <person name="Mizutani M."/>
            <person name="Mizutani M."/>
            <person name="Mochizuki N."/>
            <person name="Monte I."/>
            <person name="Mosher R."/>
            <person name="Nagasaki H."/>
            <person name="Nakagami H."/>
            <person name="Naramoto S."/>
            <person name="Nishitani K."/>
            <person name="Ohtani M."/>
            <person name="Okamoto T."/>
            <person name="Okumura M."/>
            <person name="Phillips J."/>
            <person name="Pollak B."/>
            <person name="Reinders A."/>
            <person name="Rovekamp M."/>
            <person name="Sano R."/>
            <person name="Sawa S."/>
            <person name="Schmid M.W."/>
            <person name="Shirakawa M."/>
            <person name="Solano R."/>
            <person name="Spunde A."/>
            <person name="Suetsugu N."/>
            <person name="Sugano S."/>
            <person name="Sugiyama A."/>
            <person name="Sun R."/>
            <person name="Suzuki Y."/>
            <person name="Takenaka M."/>
            <person name="Takezawa D."/>
            <person name="Tomogane H."/>
            <person name="Tsuzuki M."/>
            <person name="Ueda T."/>
            <person name="Umeda M."/>
            <person name="Ward J.M."/>
            <person name="Watanabe Y."/>
            <person name="Yazaki K."/>
            <person name="Yokoyama R."/>
            <person name="Yoshitake Y."/>
            <person name="Yotsui I."/>
            <person name="Zachgo S."/>
            <person name="Schmutz J."/>
        </authorList>
    </citation>
    <scope>NUCLEOTIDE SEQUENCE [LARGE SCALE GENOMIC DNA]</scope>
    <source>
        <strain evidence="3">Tak-1</strain>
    </source>
</reference>
<accession>A0A2R6WHY1</accession>
<feature type="compositionally biased region" description="Basic residues" evidence="1">
    <location>
        <begin position="149"/>
        <end position="158"/>
    </location>
</feature>
<protein>
    <submittedName>
        <fullName evidence="2">Uncharacterized protein</fullName>
    </submittedName>
</protein>
<dbReference type="OrthoDB" id="10294152at2759"/>
<name>A0A2R6WHY1_MARPO</name>
<feature type="region of interest" description="Disordered" evidence="1">
    <location>
        <begin position="135"/>
        <end position="158"/>
    </location>
</feature>
<dbReference type="Gramene" id="Mp3g21520.1">
    <property type="protein sequence ID" value="Mp3g21520.1.cds1"/>
    <property type="gene ID" value="Mp3g21520"/>
</dbReference>
<gene>
    <name evidence="2" type="ORF">MARPO_0089s0064</name>
</gene>